<dbReference type="GO" id="GO:0016832">
    <property type="term" value="F:aldehyde-lyase activity"/>
    <property type="evidence" value="ECO:0007669"/>
    <property type="project" value="TreeGrafter"/>
</dbReference>
<protein>
    <submittedName>
        <fullName evidence="5">Unannotated protein</fullName>
    </submittedName>
</protein>
<dbReference type="GO" id="GO:0046872">
    <property type="term" value="F:metal ion binding"/>
    <property type="evidence" value="ECO:0007669"/>
    <property type="project" value="UniProtKB-KW"/>
</dbReference>
<dbReference type="InterPro" id="IPR050251">
    <property type="entry name" value="HpcH-HpaI_aldolase"/>
</dbReference>
<dbReference type="GO" id="GO:0005737">
    <property type="term" value="C:cytoplasm"/>
    <property type="evidence" value="ECO:0007669"/>
    <property type="project" value="TreeGrafter"/>
</dbReference>
<dbReference type="SUPFAM" id="SSF51621">
    <property type="entry name" value="Phosphoenolpyruvate/pyruvate domain"/>
    <property type="match status" value="1"/>
</dbReference>
<sequence>MDIDAVTGDRRAAASIQIETRGALNDVDEIAGIPGVDLLFVGPLDLSYALGIPRQFDHPEFLDALDTVITAGRKAGVPTGILAPTVDAARAYRARGFQFIALSSDSVLLATTIQASVAALTADEQ</sequence>
<evidence type="ECO:0000256" key="1">
    <source>
        <dbReference type="ARBA" id="ARBA00005568"/>
    </source>
</evidence>
<gene>
    <name evidence="5" type="ORF">UFOPK1788_00907</name>
</gene>
<accession>A0A6J6G9G0</accession>
<feature type="domain" description="HpcH/HpaI aldolase/citrate lyase" evidence="4">
    <location>
        <begin position="16"/>
        <end position="109"/>
    </location>
</feature>
<organism evidence="5">
    <name type="scientific">freshwater metagenome</name>
    <dbReference type="NCBI Taxonomy" id="449393"/>
    <lineage>
        <taxon>unclassified sequences</taxon>
        <taxon>metagenomes</taxon>
        <taxon>ecological metagenomes</taxon>
    </lineage>
</organism>
<dbReference type="PANTHER" id="PTHR30502">
    <property type="entry name" value="2-KETO-3-DEOXY-L-RHAMNONATE ALDOLASE"/>
    <property type="match status" value="1"/>
</dbReference>
<evidence type="ECO:0000256" key="2">
    <source>
        <dbReference type="ARBA" id="ARBA00022723"/>
    </source>
</evidence>
<keyword evidence="3" id="KW-0456">Lyase</keyword>
<dbReference type="PANTHER" id="PTHR30502:SF0">
    <property type="entry name" value="PHOSPHOENOLPYRUVATE CARBOXYLASE FAMILY PROTEIN"/>
    <property type="match status" value="1"/>
</dbReference>
<proteinExistence type="inferred from homology"/>
<dbReference type="InterPro" id="IPR040442">
    <property type="entry name" value="Pyrv_kinase-like_dom_sf"/>
</dbReference>
<dbReference type="InterPro" id="IPR015813">
    <property type="entry name" value="Pyrv/PenolPyrv_kinase-like_dom"/>
</dbReference>
<evidence type="ECO:0000313" key="5">
    <source>
        <dbReference type="EMBL" id="CAB4597982.1"/>
    </source>
</evidence>
<dbReference type="AlphaFoldDB" id="A0A6J6G9G0"/>
<dbReference type="Gene3D" id="3.20.20.60">
    <property type="entry name" value="Phosphoenolpyruvate-binding domains"/>
    <property type="match status" value="1"/>
</dbReference>
<evidence type="ECO:0000256" key="3">
    <source>
        <dbReference type="ARBA" id="ARBA00023239"/>
    </source>
</evidence>
<dbReference type="EMBL" id="CAEZUE010000127">
    <property type="protein sequence ID" value="CAB4597982.1"/>
    <property type="molecule type" value="Genomic_DNA"/>
</dbReference>
<keyword evidence="2" id="KW-0479">Metal-binding</keyword>
<dbReference type="Pfam" id="PF03328">
    <property type="entry name" value="HpcH_HpaI"/>
    <property type="match status" value="1"/>
</dbReference>
<name>A0A6J6G9G0_9ZZZZ</name>
<comment type="similarity">
    <text evidence="1">Belongs to the HpcH/HpaI aldolase family.</text>
</comment>
<evidence type="ECO:0000259" key="4">
    <source>
        <dbReference type="Pfam" id="PF03328"/>
    </source>
</evidence>
<reference evidence="5" key="1">
    <citation type="submission" date="2020-05" db="EMBL/GenBank/DDBJ databases">
        <authorList>
            <person name="Chiriac C."/>
            <person name="Salcher M."/>
            <person name="Ghai R."/>
            <person name="Kavagutti S V."/>
        </authorList>
    </citation>
    <scope>NUCLEOTIDE SEQUENCE</scope>
</reference>
<dbReference type="InterPro" id="IPR005000">
    <property type="entry name" value="Aldolase/citrate-lyase_domain"/>
</dbReference>